<organism evidence="1 2">
    <name type="scientific">Frankia alni (strain DSM 45986 / CECT 9034 / ACN14a)</name>
    <dbReference type="NCBI Taxonomy" id="326424"/>
    <lineage>
        <taxon>Bacteria</taxon>
        <taxon>Bacillati</taxon>
        <taxon>Actinomycetota</taxon>
        <taxon>Actinomycetes</taxon>
        <taxon>Frankiales</taxon>
        <taxon>Frankiaceae</taxon>
        <taxon>Frankia</taxon>
    </lineage>
</organism>
<dbReference type="RefSeq" id="WP_011603821.1">
    <property type="nucleotide sequence ID" value="NC_008278.1"/>
</dbReference>
<dbReference type="OrthoDB" id="4134944at2"/>
<reference evidence="1 2" key="1">
    <citation type="journal article" date="2007" name="Genome Res.">
        <title>Genome characteristics of facultatively symbiotic Frankia sp. strains reflect host range and host plant biogeography.</title>
        <authorList>
            <person name="Normand P."/>
            <person name="Lapierre P."/>
            <person name="Tisa L.S."/>
            <person name="Gogarten J.P."/>
            <person name="Alloisio N."/>
            <person name="Bagnarol E."/>
            <person name="Bassi C.A."/>
            <person name="Berry A.M."/>
            <person name="Bickhart D.M."/>
            <person name="Choisne N."/>
            <person name="Couloux A."/>
            <person name="Cournoyer B."/>
            <person name="Cruveiller S."/>
            <person name="Daubin V."/>
            <person name="Demange N."/>
            <person name="Francino M.P."/>
            <person name="Goltsman E."/>
            <person name="Huang Y."/>
            <person name="Kopp O.R."/>
            <person name="Labarre L."/>
            <person name="Lapidus A."/>
            <person name="Lavire C."/>
            <person name="Marechal J."/>
            <person name="Martinez M."/>
            <person name="Mastronunzio J.E."/>
            <person name="Mullin B.C."/>
            <person name="Niemann J."/>
            <person name="Pujic P."/>
            <person name="Rawnsley T."/>
            <person name="Rouy Z."/>
            <person name="Schenowitz C."/>
            <person name="Sellstedt A."/>
            <person name="Tavares F."/>
            <person name="Tomkins J.P."/>
            <person name="Vallenet D."/>
            <person name="Valverde C."/>
            <person name="Wall L.G."/>
            <person name="Wang Y."/>
            <person name="Medigue C."/>
            <person name="Benson D.R."/>
        </authorList>
    </citation>
    <scope>NUCLEOTIDE SEQUENCE [LARGE SCALE GENOMIC DNA]</scope>
    <source>
        <strain evidence="2">DSM 45986 / CECT 9034 / ACN14a</strain>
    </source>
</reference>
<dbReference type="EMBL" id="CT573213">
    <property type="protein sequence ID" value="CAJ61313.1"/>
    <property type="molecule type" value="Genomic_DNA"/>
</dbReference>
<dbReference type="AlphaFoldDB" id="Q0RMD8"/>
<dbReference type="Proteomes" id="UP000000657">
    <property type="component" value="Chromosome"/>
</dbReference>
<proteinExistence type="predicted"/>
<evidence type="ECO:0000313" key="2">
    <source>
        <dbReference type="Proteomes" id="UP000000657"/>
    </source>
</evidence>
<dbReference type="KEGG" id="fal:FRAAL2667"/>
<accession>Q0RMD8</accession>
<evidence type="ECO:0000313" key="1">
    <source>
        <dbReference type="EMBL" id="CAJ61313.1"/>
    </source>
</evidence>
<dbReference type="HOGENOM" id="CLU_469905_0_0_11"/>
<dbReference type="STRING" id="326424.FRAAL2667"/>
<name>Q0RMD8_FRAAA</name>
<protein>
    <submittedName>
        <fullName evidence="1">Uncharacterized protein</fullName>
    </submittedName>
</protein>
<keyword evidence="2" id="KW-1185">Reference proteome</keyword>
<sequence>MLAVDSSTPPPVLVPEFTGGGPATTAPFTAPTGALLLVAAQVGSTYAGGSVGPWITDTGGLSWQLAGRAGGTSAYDEAVLWWAVTTTAIPRTVTVVGASDNSYAKYAQVIVFTGQDPGSPIGTVAQGTATGLLSVQVPCSRTGSWLWGIYADWSNGAAPTPGSGVTRYSAATPLTAATLYCTAAGAEGQPMMLSTTAPSGPLSWAAVEILPVAASGTGTGTVSGLGTLAVGEGHPHTSGAAALRGTAALSVLGGSAGQPGEGSGQISGNGVLTAAGVCHLVGSGQIHERGSLTGRPLLGGVIYAVPNVQAGRIDLQVAWTGPNQPVTVTVTRSDPTGTVIPVRSAAPATLTSGQWVGADVEAPADRPVWYTATEPAGSAVISQPVTLPGSTGYWLISPGRPSLSMRITPAEDHATTKNRTLPQGVFQVLGREDPIVVSGRRWAPTTTLKILTFTDEERRALEALLDDGQTLYYRAPAADAAGDDSGYIAVGAYDSSRIGYGLPARVHTLPVTYTGRPSGLGRAASPGDGIGAGGGTGTTYGGTWADVLATYQTWADVTLAKTSWTALETAIAPAAAPGSP</sequence>
<gene>
    <name evidence="1" type="ordered locus">FRAAL2667</name>
</gene>